<feature type="compositionally biased region" description="Basic and acidic residues" evidence="1">
    <location>
        <begin position="49"/>
        <end position="59"/>
    </location>
</feature>
<dbReference type="AlphaFoldDB" id="A0A6J4LI04"/>
<feature type="compositionally biased region" description="Basic residues" evidence="1">
    <location>
        <begin position="127"/>
        <end position="144"/>
    </location>
</feature>
<dbReference type="GO" id="GO:0016491">
    <property type="term" value="F:oxidoreductase activity"/>
    <property type="evidence" value="ECO:0007669"/>
    <property type="project" value="UniProtKB-KW"/>
</dbReference>
<feature type="compositionally biased region" description="Basic residues" evidence="1">
    <location>
        <begin position="217"/>
        <end position="230"/>
    </location>
</feature>
<organism evidence="2">
    <name type="scientific">uncultured Nocardioidaceae bacterium</name>
    <dbReference type="NCBI Taxonomy" id="253824"/>
    <lineage>
        <taxon>Bacteria</taxon>
        <taxon>Bacillati</taxon>
        <taxon>Actinomycetota</taxon>
        <taxon>Actinomycetes</taxon>
        <taxon>Propionibacteriales</taxon>
        <taxon>Nocardioidaceae</taxon>
        <taxon>environmental samples</taxon>
    </lineage>
</organism>
<proteinExistence type="predicted"/>
<feature type="compositionally biased region" description="Low complexity" evidence="1">
    <location>
        <begin position="100"/>
        <end position="126"/>
    </location>
</feature>
<dbReference type="EMBL" id="CADCUF010000139">
    <property type="protein sequence ID" value="CAA9332740.1"/>
    <property type="molecule type" value="Genomic_DNA"/>
</dbReference>
<keyword evidence="2" id="KW-0560">Oxidoreductase</keyword>
<feature type="non-terminal residue" evidence="2">
    <location>
        <position position="1"/>
    </location>
</feature>
<reference evidence="2" key="1">
    <citation type="submission" date="2020-02" db="EMBL/GenBank/DDBJ databases">
        <authorList>
            <person name="Meier V. D."/>
        </authorList>
    </citation>
    <scope>NUCLEOTIDE SEQUENCE</scope>
    <source>
        <strain evidence="2">AVDCRST_MAG24</strain>
    </source>
</reference>
<protein>
    <submittedName>
        <fullName evidence="2">2,5-diamino-6-ribosylamino-pyrimidinone 5-phosphate reductase homolog</fullName>
        <ecNumber evidence="2">1.1.1.302</ecNumber>
    </submittedName>
</protein>
<feature type="non-terminal residue" evidence="2">
    <location>
        <position position="230"/>
    </location>
</feature>
<feature type="region of interest" description="Disordered" evidence="1">
    <location>
        <begin position="1"/>
        <end position="230"/>
    </location>
</feature>
<dbReference type="EC" id="1.1.1.302" evidence="2"/>
<evidence type="ECO:0000256" key="1">
    <source>
        <dbReference type="SAM" id="MobiDB-lite"/>
    </source>
</evidence>
<gene>
    <name evidence="2" type="ORF">AVDCRST_MAG24-891</name>
</gene>
<accession>A0A6J4LI04</accession>
<feature type="compositionally biased region" description="Low complexity" evidence="1">
    <location>
        <begin position="151"/>
        <end position="165"/>
    </location>
</feature>
<feature type="compositionally biased region" description="Basic residues" evidence="1">
    <location>
        <begin position="74"/>
        <end position="93"/>
    </location>
</feature>
<evidence type="ECO:0000313" key="2">
    <source>
        <dbReference type="EMBL" id="CAA9332740.1"/>
    </source>
</evidence>
<sequence>AGARRRGHRPYVGDDPRRRAPDGGVHRHDLAVAARQHGVLPRRCRDRSRRPDGIAEQRRRPAGVRPPPWDRGRGARRRGYRSQRGLRPRRRADRRREPQRPGARAAARWAGRSGPAGDHRASAGARRGPHAARRRARPRGRRGGGRPDPGGRPASGPGDEQASGRGRSDPAPRPAGRGARRRALPDDRPLPGGRRAPAGHHWCTRRRTPAARAAARAGRHPPRPLARRAL</sequence>
<feature type="compositionally biased region" description="Basic and acidic residues" evidence="1">
    <location>
        <begin position="11"/>
        <end position="30"/>
    </location>
</feature>
<name>A0A6J4LI04_9ACTN</name>